<proteinExistence type="predicted"/>
<evidence type="ECO:0000313" key="3">
    <source>
        <dbReference type="Proteomes" id="UP001596137"/>
    </source>
</evidence>
<protein>
    <submittedName>
        <fullName evidence="2">DUF397 domain-containing protein</fullName>
    </submittedName>
</protein>
<dbReference type="InterPro" id="IPR007278">
    <property type="entry name" value="DUF397"/>
</dbReference>
<reference evidence="3" key="1">
    <citation type="journal article" date="2019" name="Int. J. Syst. Evol. Microbiol.">
        <title>The Global Catalogue of Microorganisms (GCM) 10K type strain sequencing project: providing services to taxonomists for standard genome sequencing and annotation.</title>
        <authorList>
            <consortium name="The Broad Institute Genomics Platform"/>
            <consortium name="The Broad Institute Genome Sequencing Center for Infectious Disease"/>
            <person name="Wu L."/>
            <person name="Ma J."/>
        </authorList>
    </citation>
    <scope>NUCLEOTIDE SEQUENCE [LARGE SCALE GENOMIC DNA]</scope>
    <source>
        <strain evidence="3">JCM 30346</strain>
    </source>
</reference>
<evidence type="ECO:0000259" key="1">
    <source>
        <dbReference type="Pfam" id="PF04149"/>
    </source>
</evidence>
<dbReference type="RefSeq" id="WP_380747520.1">
    <property type="nucleotide sequence ID" value="NZ_JBHSRF010000005.1"/>
</dbReference>
<gene>
    <name evidence="2" type="ORF">ACFP1K_05405</name>
</gene>
<dbReference type="EMBL" id="JBHSRF010000005">
    <property type="protein sequence ID" value="MFC6080585.1"/>
    <property type="molecule type" value="Genomic_DNA"/>
</dbReference>
<comment type="caution">
    <text evidence="2">The sequence shown here is derived from an EMBL/GenBank/DDBJ whole genome shotgun (WGS) entry which is preliminary data.</text>
</comment>
<dbReference type="Pfam" id="PF04149">
    <property type="entry name" value="DUF397"/>
    <property type="match status" value="1"/>
</dbReference>
<dbReference type="Proteomes" id="UP001596137">
    <property type="component" value="Unassembled WGS sequence"/>
</dbReference>
<evidence type="ECO:0000313" key="2">
    <source>
        <dbReference type="EMBL" id="MFC6080585.1"/>
    </source>
</evidence>
<name>A0ABW1NCA6_9ACTN</name>
<accession>A0ABW1NCA6</accession>
<sequence length="75" mass="8001">MSLKDELSDELATAAWRTATKSSSNGGNCVEVAPLSGGRVALRDTKDEGRGPVHVFTPGEWDAFIDGAKKGEFDF</sequence>
<organism evidence="2 3">
    <name type="scientific">Sphaerisporangium aureirubrum</name>
    <dbReference type="NCBI Taxonomy" id="1544736"/>
    <lineage>
        <taxon>Bacteria</taxon>
        <taxon>Bacillati</taxon>
        <taxon>Actinomycetota</taxon>
        <taxon>Actinomycetes</taxon>
        <taxon>Streptosporangiales</taxon>
        <taxon>Streptosporangiaceae</taxon>
        <taxon>Sphaerisporangium</taxon>
    </lineage>
</organism>
<feature type="domain" description="DUF397" evidence="1">
    <location>
        <begin position="14"/>
        <end position="69"/>
    </location>
</feature>
<keyword evidence="3" id="KW-1185">Reference proteome</keyword>